<feature type="region of interest" description="Disordered" evidence="1">
    <location>
        <begin position="144"/>
        <end position="189"/>
    </location>
</feature>
<dbReference type="InterPro" id="IPR008480">
    <property type="entry name" value="DUF761_pln"/>
</dbReference>
<gene>
    <name evidence="2" type="ORF">F2Q70_00035326</name>
</gene>
<accession>A0A8S9JYE9</accession>
<feature type="compositionally biased region" description="Basic and acidic residues" evidence="1">
    <location>
        <begin position="159"/>
        <end position="179"/>
    </location>
</feature>
<evidence type="ECO:0000313" key="2">
    <source>
        <dbReference type="EMBL" id="KAF2586578.1"/>
    </source>
</evidence>
<dbReference type="PANTHER" id="PTHR34059">
    <property type="entry name" value="EXPRESSED PROTEIN"/>
    <property type="match status" value="1"/>
</dbReference>
<proteinExistence type="predicted"/>
<sequence length="225" mass="25958">MDVNKNCVGRGIDPHNNDLISVSSNSLDRGNHLNRNDVMSVNKNSVDRSFDLNKKYMMDVNEDVNDNEDNVLYILLLIESIIKWDSQAEFRKLDLSNECIKVTIPFEVLRLGLENKEKITTRKLGDSLFIFTISNETARQWNDGRGFLGSKAGDESEDEERRRREDDEHREIEEKKIEDEGACGNNSDVDKKADEFIAKFREQIRLQRIESIKRSTNKISANSSK</sequence>
<name>A0A8S9JYE9_BRACR</name>
<comment type="caution">
    <text evidence="2">The sequence shown here is derived from an EMBL/GenBank/DDBJ whole genome shotgun (WGS) entry which is preliminary data.</text>
</comment>
<dbReference type="Pfam" id="PF05553">
    <property type="entry name" value="DUF761"/>
    <property type="match status" value="1"/>
</dbReference>
<reference evidence="2" key="1">
    <citation type="submission" date="2019-12" db="EMBL/GenBank/DDBJ databases">
        <title>Genome sequencing and annotation of Brassica cretica.</title>
        <authorList>
            <person name="Studholme D.J."/>
            <person name="Sarris P.F."/>
        </authorList>
    </citation>
    <scope>NUCLEOTIDE SEQUENCE</scope>
    <source>
        <strain evidence="2">PFS-102/07</strain>
        <tissue evidence="2">Leaf</tissue>
    </source>
</reference>
<dbReference type="EMBL" id="QGKY02000246">
    <property type="protein sequence ID" value="KAF2586578.1"/>
    <property type="molecule type" value="Genomic_DNA"/>
</dbReference>
<dbReference type="AlphaFoldDB" id="A0A8S9JYE9"/>
<dbReference type="PANTHER" id="PTHR34059:SF1">
    <property type="entry name" value="EXPRESSED PROTEIN"/>
    <property type="match status" value="1"/>
</dbReference>
<evidence type="ECO:0000256" key="1">
    <source>
        <dbReference type="SAM" id="MobiDB-lite"/>
    </source>
</evidence>
<protein>
    <submittedName>
        <fullName evidence="2">Uncharacterized protein</fullName>
    </submittedName>
</protein>
<organism evidence="2">
    <name type="scientific">Brassica cretica</name>
    <name type="common">Mustard</name>
    <dbReference type="NCBI Taxonomy" id="69181"/>
    <lineage>
        <taxon>Eukaryota</taxon>
        <taxon>Viridiplantae</taxon>
        <taxon>Streptophyta</taxon>
        <taxon>Embryophyta</taxon>
        <taxon>Tracheophyta</taxon>
        <taxon>Spermatophyta</taxon>
        <taxon>Magnoliopsida</taxon>
        <taxon>eudicotyledons</taxon>
        <taxon>Gunneridae</taxon>
        <taxon>Pentapetalae</taxon>
        <taxon>rosids</taxon>
        <taxon>malvids</taxon>
        <taxon>Brassicales</taxon>
        <taxon>Brassicaceae</taxon>
        <taxon>Brassiceae</taxon>
        <taxon>Brassica</taxon>
    </lineage>
</organism>